<evidence type="ECO:0000256" key="4">
    <source>
        <dbReference type="ARBA" id="ARBA00012438"/>
    </source>
</evidence>
<dbReference type="InterPro" id="IPR050736">
    <property type="entry name" value="Sensor_HK_Regulatory"/>
</dbReference>
<proteinExistence type="predicted"/>
<dbReference type="InterPro" id="IPR003660">
    <property type="entry name" value="HAMP_dom"/>
</dbReference>
<reference evidence="16 17" key="1">
    <citation type="submission" date="2010-12" db="EMBL/GenBank/DDBJ databases">
        <title>Whole genome sequence of Anaerolinea thermophila UNI-1.</title>
        <authorList>
            <person name="Narita-Yamada S."/>
            <person name="Kishi E."/>
            <person name="Watanabe Y."/>
            <person name="Takasaki K."/>
            <person name="Ankai A."/>
            <person name="Oguchi A."/>
            <person name="Fukui S."/>
            <person name="Takahashi M."/>
            <person name="Yashiro I."/>
            <person name="Hosoyama A."/>
            <person name="Sekiguchi Y."/>
            <person name="Hanada S."/>
            <person name="Fujita N."/>
        </authorList>
    </citation>
    <scope>NUCLEOTIDE SEQUENCE [LARGE SCALE GENOMIC DNA]</scope>
    <source>
        <strain evidence="17">DSM 14523 / JCM 11388 / NBRC 100420 / UNI-1</strain>
    </source>
</reference>
<dbReference type="InterPro" id="IPR004358">
    <property type="entry name" value="Sig_transdc_His_kin-like_C"/>
</dbReference>
<dbReference type="Gene3D" id="6.10.340.10">
    <property type="match status" value="1"/>
</dbReference>
<dbReference type="Pfam" id="PF00512">
    <property type="entry name" value="HisKA"/>
    <property type="match status" value="1"/>
</dbReference>
<dbReference type="PANTHER" id="PTHR43711:SF1">
    <property type="entry name" value="HISTIDINE KINASE 1"/>
    <property type="match status" value="1"/>
</dbReference>
<comment type="subcellular location">
    <subcellularLocation>
        <location evidence="2">Cell membrane</location>
    </subcellularLocation>
    <subcellularLocation>
        <location evidence="3">Membrane raft</location>
        <topology evidence="3">Multi-pass membrane protein</topology>
    </subcellularLocation>
</comment>
<evidence type="ECO:0000259" key="15">
    <source>
        <dbReference type="PROSITE" id="PS50885"/>
    </source>
</evidence>
<evidence type="ECO:0000256" key="5">
    <source>
        <dbReference type="ARBA" id="ARBA00022475"/>
    </source>
</evidence>
<feature type="transmembrane region" description="Helical" evidence="13">
    <location>
        <begin position="12"/>
        <end position="33"/>
    </location>
</feature>
<keyword evidence="13" id="KW-0812">Transmembrane</keyword>
<keyword evidence="5" id="KW-1003">Cell membrane</keyword>
<sequence length="478" mass="52640">MFSSLRSRLWLSYALLIGVSIGVVAVTLLVAFLRNPLVYRSGLPRLREAINTATPQLEKAIPQGMKAVEEELQMASRRTGLRYFLISPSGKLFYDSGKGQEGGIALLALRRIILNENEVPSGLYRDQNGKRWLYLSQRLPEGMILVVAMPTRDLPLNTLIRNEMVMPVVLAGLCGLGLSVVLALAMGAWIARPLQKMQKEAAQLAEGKAVGVSEEGPQEVRELAHSLNEMMRKVQAGQRAQRDFIANVSHDLKTPLTAIQGFAQAILDGTAQSPETLRNAATVIYNEASRMYRLVLDLLTLARFDAGTADLVFEKVDPQDLLRETVRRFSPLAQKAGVILRLEDASLPVLFADGERLMQALANLMDNALKYTPAGGTIVLRGKVEEGHLLLEVQDTGKGISPEEQTRIFERFYRGNPSRSQDGEQSSGLGLPIVREILRAHGGEVRLYSEVGKGSCFTLVLPLQGSEVHREHQGGKRE</sequence>
<dbReference type="PANTHER" id="PTHR43711">
    <property type="entry name" value="TWO-COMPONENT HISTIDINE KINASE"/>
    <property type="match status" value="1"/>
</dbReference>
<dbReference type="PROSITE" id="PS50885">
    <property type="entry name" value="HAMP"/>
    <property type="match status" value="1"/>
</dbReference>
<dbReference type="InterPro" id="IPR036097">
    <property type="entry name" value="HisK_dim/P_sf"/>
</dbReference>
<evidence type="ECO:0000256" key="9">
    <source>
        <dbReference type="ARBA" id="ARBA00022777"/>
    </source>
</evidence>
<keyword evidence="17" id="KW-1185">Reference proteome</keyword>
<dbReference type="InParanoid" id="E8MY60"/>
<dbReference type="GO" id="GO:0000155">
    <property type="term" value="F:phosphorelay sensor kinase activity"/>
    <property type="evidence" value="ECO:0007669"/>
    <property type="project" value="InterPro"/>
</dbReference>
<comment type="catalytic activity">
    <reaction evidence="1">
        <text>ATP + protein L-histidine = ADP + protein N-phospho-L-histidine.</text>
        <dbReference type="EC" id="2.7.13.3"/>
    </reaction>
</comment>
<dbReference type="EMBL" id="AP012029">
    <property type="protein sequence ID" value="BAJ64291.1"/>
    <property type="molecule type" value="Genomic_DNA"/>
</dbReference>
<accession>E8MY60</accession>
<evidence type="ECO:0000256" key="8">
    <source>
        <dbReference type="ARBA" id="ARBA00022741"/>
    </source>
</evidence>
<dbReference type="InterPro" id="IPR036890">
    <property type="entry name" value="HATPase_C_sf"/>
</dbReference>
<dbReference type="FunFam" id="3.30.565.10:FF:000023">
    <property type="entry name" value="PAS domain-containing sensor histidine kinase"/>
    <property type="match status" value="1"/>
</dbReference>
<keyword evidence="7" id="KW-0808">Transferase</keyword>
<dbReference type="FunFam" id="1.10.287.130:FF:000001">
    <property type="entry name" value="Two-component sensor histidine kinase"/>
    <property type="match status" value="1"/>
</dbReference>
<dbReference type="GO" id="GO:0005524">
    <property type="term" value="F:ATP binding"/>
    <property type="evidence" value="ECO:0007669"/>
    <property type="project" value="UniProtKB-KW"/>
</dbReference>
<name>E8MY60_ANATU</name>
<evidence type="ECO:0000256" key="6">
    <source>
        <dbReference type="ARBA" id="ARBA00022553"/>
    </source>
</evidence>
<dbReference type="KEGG" id="atm:ANT_22650"/>
<evidence type="ECO:0000313" key="17">
    <source>
        <dbReference type="Proteomes" id="UP000008922"/>
    </source>
</evidence>
<dbReference type="OrthoDB" id="9800372at2"/>
<evidence type="ECO:0000256" key="13">
    <source>
        <dbReference type="SAM" id="Phobius"/>
    </source>
</evidence>
<dbReference type="Gene3D" id="1.10.287.130">
    <property type="match status" value="1"/>
</dbReference>
<dbReference type="SUPFAM" id="SSF55874">
    <property type="entry name" value="ATPase domain of HSP90 chaperone/DNA topoisomerase II/histidine kinase"/>
    <property type="match status" value="1"/>
</dbReference>
<dbReference type="HOGENOM" id="CLU_000445_89_6_0"/>
<dbReference type="CDD" id="cd00082">
    <property type="entry name" value="HisKA"/>
    <property type="match status" value="1"/>
</dbReference>
<keyword evidence="13" id="KW-1133">Transmembrane helix</keyword>
<dbReference type="STRING" id="926569.ANT_22650"/>
<keyword evidence="8" id="KW-0547">Nucleotide-binding</keyword>
<evidence type="ECO:0000259" key="14">
    <source>
        <dbReference type="PROSITE" id="PS50109"/>
    </source>
</evidence>
<feature type="transmembrane region" description="Helical" evidence="13">
    <location>
        <begin position="169"/>
        <end position="191"/>
    </location>
</feature>
<keyword evidence="9 16" id="KW-0418">Kinase</keyword>
<evidence type="ECO:0000256" key="10">
    <source>
        <dbReference type="ARBA" id="ARBA00022840"/>
    </source>
</evidence>
<keyword evidence="11" id="KW-0902">Two-component regulatory system</keyword>
<gene>
    <name evidence="16" type="ordered locus">ANT_22650</name>
</gene>
<protein>
    <recommendedName>
        <fullName evidence="4">histidine kinase</fullName>
        <ecNumber evidence="4">2.7.13.3</ecNumber>
    </recommendedName>
</protein>
<dbReference type="PRINTS" id="PR00344">
    <property type="entry name" value="BCTRLSENSOR"/>
</dbReference>
<dbReference type="SMART" id="SM00387">
    <property type="entry name" value="HATPase_c"/>
    <property type="match status" value="1"/>
</dbReference>
<dbReference type="EC" id="2.7.13.3" evidence="4"/>
<dbReference type="Proteomes" id="UP000008922">
    <property type="component" value="Chromosome"/>
</dbReference>
<evidence type="ECO:0000313" key="16">
    <source>
        <dbReference type="EMBL" id="BAJ64291.1"/>
    </source>
</evidence>
<feature type="domain" description="HAMP" evidence="15">
    <location>
        <begin position="188"/>
        <end position="239"/>
    </location>
</feature>
<dbReference type="SMART" id="SM00388">
    <property type="entry name" value="HisKA"/>
    <property type="match status" value="1"/>
</dbReference>
<evidence type="ECO:0000256" key="1">
    <source>
        <dbReference type="ARBA" id="ARBA00000085"/>
    </source>
</evidence>
<feature type="domain" description="Histidine kinase" evidence="14">
    <location>
        <begin position="247"/>
        <end position="465"/>
    </location>
</feature>
<dbReference type="GO" id="GO:0005886">
    <property type="term" value="C:plasma membrane"/>
    <property type="evidence" value="ECO:0007669"/>
    <property type="project" value="UniProtKB-SubCell"/>
</dbReference>
<dbReference type="InterPro" id="IPR003594">
    <property type="entry name" value="HATPase_dom"/>
</dbReference>
<evidence type="ECO:0000256" key="3">
    <source>
        <dbReference type="ARBA" id="ARBA00004314"/>
    </source>
</evidence>
<dbReference type="Pfam" id="PF02518">
    <property type="entry name" value="HATPase_c"/>
    <property type="match status" value="1"/>
</dbReference>
<keyword evidence="12 13" id="KW-0472">Membrane</keyword>
<evidence type="ECO:0000256" key="7">
    <source>
        <dbReference type="ARBA" id="ARBA00022679"/>
    </source>
</evidence>
<evidence type="ECO:0000256" key="12">
    <source>
        <dbReference type="ARBA" id="ARBA00023136"/>
    </source>
</evidence>
<dbReference type="CDD" id="cd00075">
    <property type="entry name" value="HATPase"/>
    <property type="match status" value="1"/>
</dbReference>
<organism evidence="16 17">
    <name type="scientific">Anaerolinea thermophila (strain DSM 14523 / JCM 11388 / NBRC 100420 / UNI-1)</name>
    <dbReference type="NCBI Taxonomy" id="926569"/>
    <lineage>
        <taxon>Bacteria</taxon>
        <taxon>Bacillati</taxon>
        <taxon>Chloroflexota</taxon>
        <taxon>Anaerolineae</taxon>
        <taxon>Anaerolineales</taxon>
        <taxon>Anaerolineaceae</taxon>
        <taxon>Anaerolinea</taxon>
    </lineage>
</organism>
<keyword evidence="6" id="KW-0597">Phosphoprotein</keyword>
<dbReference type="RefSeq" id="WP_013560659.1">
    <property type="nucleotide sequence ID" value="NC_014960.1"/>
</dbReference>
<dbReference type="InterPro" id="IPR005467">
    <property type="entry name" value="His_kinase_dom"/>
</dbReference>
<keyword evidence="10" id="KW-0067">ATP-binding</keyword>
<dbReference type="Gene3D" id="3.30.565.10">
    <property type="entry name" value="Histidine kinase-like ATPase, C-terminal domain"/>
    <property type="match status" value="1"/>
</dbReference>
<evidence type="ECO:0000256" key="2">
    <source>
        <dbReference type="ARBA" id="ARBA00004236"/>
    </source>
</evidence>
<dbReference type="eggNOG" id="COG2205">
    <property type="taxonomic scope" value="Bacteria"/>
</dbReference>
<dbReference type="SUPFAM" id="SSF47384">
    <property type="entry name" value="Homodimeric domain of signal transducing histidine kinase"/>
    <property type="match status" value="1"/>
</dbReference>
<evidence type="ECO:0000256" key="11">
    <source>
        <dbReference type="ARBA" id="ARBA00023012"/>
    </source>
</evidence>
<dbReference type="AlphaFoldDB" id="E8MY60"/>
<dbReference type="GO" id="GO:0045121">
    <property type="term" value="C:membrane raft"/>
    <property type="evidence" value="ECO:0007669"/>
    <property type="project" value="UniProtKB-SubCell"/>
</dbReference>
<dbReference type="CDD" id="cd06225">
    <property type="entry name" value="HAMP"/>
    <property type="match status" value="1"/>
</dbReference>
<dbReference type="Pfam" id="PF00672">
    <property type="entry name" value="HAMP"/>
    <property type="match status" value="1"/>
</dbReference>
<dbReference type="SMART" id="SM00304">
    <property type="entry name" value="HAMP"/>
    <property type="match status" value="1"/>
</dbReference>
<dbReference type="PROSITE" id="PS50109">
    <property type="entry name" value="HIS_KIN"/>
    <property type="match status" value="1"/>
</dbReference>
<dbReference type="InterPro" id="IPR003661">
    <property type="entry name" value="HisK_dim/P_dom"/>
</dbReference>